<protein>
    <submittedName>
        <fullName evidence="2">DUF3870 domain-containing protein</fullName>
    </submittedName>
</protein>
<keyword evidence="3" id="KW-1185">Reference proteome</keyword>
<dbReference type="InterPro" id="IPR024617">
    <property type="entry name" value="DUF3870"/>
</dbReference>
<dbReference type="Pfam" id="PF12986">
    <property type="entry name" value="DUF3870"/>
    <property type="match status" value="1"/>
</dbReference>
<reference evidence="2 3" key="1">
    <citation type="submission" date="2021-06" db="EMBL/GenBank/DDBJ databases">
        <authorList>
            <person name="Sun Q."/>
            <person name="Li D."/>
        </authorList>
    </citation>
    <scope>NUCLEOTIDE SEQUENCE [LARGE SCALE GENOMIC DNA]</scope>
    <source>
        <strain evidence="2 3">MSJ-1</strain>
    </source>
</reference>
<dbReference type="Proteomes" id="UP000783742">
    <property type="component" value="Unassembled WGS sequence"/>
</dbReference>
<organism evidence="2 3">
    <name type="scientific">Peptoniphilus ovalis</name>
    <dbReference type="NCBI Taxonomy" id="2841503"/>
    <lineage>
        <taxon>Bacteria</taxon>
        <taxon>Bacillati</taxon>
        <taxon>Bacillota</taxon>
        <taxon>Tissierellia</taxon>
        <taxon>Tissierellales</taxon>
        <taxon>Peptoniphilaceae</taxon>
        <taxon>Peptoniphilus</taxon>
    </lineage>
</organism>
<comment type="caution">
    <text evidence="2">The sequence shown here is derived from an EMBL/GenBank/DDBJ whole genome shotgun (WGS) entry which is preliminary data.</text>
</comment>
<dbReference type="RefSeq" id="WP_216547962.1">
    <property type="nucleotide sequence ID" value="NZ_JAHLQO010000001.1"/>
</dbReference>
<evidence type="ECO:0000313" key="3">
    <source>
        <dbReference type="Proteomes" id="UP000783742"/>
    </source>
</evidence>
<sequence>MNYKTIYITGEARTNLDNAITKIYGIFYMAFEIDTESEKILNTDCNATLELTRDFIKNIFNGKKFIEDEKVIIHEITNRYFASSDKAIVFAYRDALRKYKNIKN</sequence>
<evidence type="ECO:0000313" key="2">
    <source>
        <dbReference type="EMBL" id="MBU5668301.1"/>
    </source>
</evidence>
<name>A0ABS6FDN9_9FIRM</name>
<gene>
    <name evidence="2" type="ORF">KQI68_00455</name>
</gene>
<accession>A0ABS6FDN9</accession>
<proteinExistence type="predicted"/>
<dbReference type="EMBL" id="JAHLQO010000001">
    <property type="protein sequence ID" value="MBU5668301.1"/>
    <property type="molecule type" value="Genomic_DNA"/>
</dbReference>
<feature type="domain" description="DUF3870" evidence="1">
    <location>
        <begin position="7"/>
        <end position="100"/>
    </location>
</feature>
<evidence type="ECO:0000259" key="1">
    <source>
        <dbReference type="Pfam" id="PF12986"/>
    </source>
</evidence>